<accession>A0A8X6RQW2</accession>
<proteinExistence type="predicted"/>
<dbReference type="AlphaFoldDB" id="A0A8X6RQW2"/>
<evidence type="ECO:0000313" key="2">
    <source>
        <dbReference type="Proteomes" id="UP000887159"/>
    </source>
</evidence>
<dbReference type="GO" id="GO:0003676">
    <property type="term" value="F:nucleic acid binding"/>
    <property type="evidence" value="ECO:0007669"/>
    <property type="project" value="InterPro"/>
</dbReference>
<comment type="caution">
    <text evidence="1">The sequence shown here is derived from an EMBL/GenBank/DDBJ whole genome shotgun (WGS) entry which is preliminary data.</text>
</comment>
<gene>
    <name evidence="1" type="primary">RF55_5999</name>
    <name evidence="1" type="ORF">TNCV_555891</name>
</gene>
<protein>
    <submittedName>
        <fullName evidence="1">Transposase</fullName>
    </submittedName>
</protein>
<evidence type="ECO:0000313" key="1">
    <source>
        <dbReference type="EMBL" id="GFX97099.1"/>
    </source>
</evidence>
<sequence>MPVVENVNKVTEIFEVDQHVSSRSIARELKIDHNSFKPFNHSCIEKEARCLFATPINTKNMMDVISTCEAFAKQNEINPFLKWRVTGDKKCFTYDNIGRRRSWSHLVEAAQTMVKTGLTTRKFLLCIW</sequence>
<dbReference type="EMBL" id="BMAU01021196">
    <property type="protein sequence ID" value="GFX97099.1"/>
    <property type="molecule type" value="Genomic_DNA"/>
</dbReference>
<dbReference type="Gene3D" id="3.30.420.10">
    <property type="entry name" value="Ribonuclease H-like superfamily/Ribonuclease H"/>
    <property type="match status" value="1"/>
</dbReference>
<reference evidence="1" key="1">
    <citation type="submission" date="2020-08" db="EMBL/GenBank/DDBJ databases">
        <title>Multicomponent nature underlies the extraordinary mechanical properties of spider dragline silk.</title>
        <authorList>
            <person name="Kono N."/>
            <person name="Nakamura H."/>
            <person name="Mori M."/>
            <person name="Yoshida Y."/>
            <person name="Ohtoshi R."/>
            <person name="Malay A.D."/>
            <person name="Moran D.A.P."/>
            <person name="Tomita M."/>
            <person name="Numata K."/>
            <person name="Arakawa K."/>
        </authorList>
    </citation>
    <scope>NUCLEOTIDE SEQUENCE</scope>
</reference>
<dbReference type="Proteomes" id="UP000887159">
    <property type="component" value="Unassembled WGS sequence"/>
</dbReference>
<name>A0A8X6RQW2_TRICX</name>
<dbReference type="InterPro" id="IPR036397">
    <property type="entry name" value="RNaseH_sf"/>
</dbReference>
<keyword evidence="2" id="KW-1185">Reference proteome</keyword>
<organism evidence="1 2">
    <name type="scientific">Trichonephila clavipes</name>
    <name type="common">Golden silk orbweaver</name>
    <name type="synonym">Nephila clavipes</name>
    <dbReference type="NCBI Taxonomy" id="2585209"/>
    <lineage>
        <taxon>Eukaryota</taxon>
        <taxon>Metazoa</taxon>
        <taxon>Ecdysozoa</taxon>
        <taxon>Arthropoda</taxon>
        <taxon>Chelicerata</taxon>
        <taxon>Arachnida</taxon>
        <taxon>Araneae</taxon>
        <taxon>Araneomorphae</taxon>
        <taxon>Entelegynae</taxon>
        <taxon>Araneoidea</taxon>
        <taxon>Nephilidae</taxon>
        <taxon>Trichonephila</taxon>
    </lineage>
</organism>